<feature type="transmembrane region" description="Helical" evidence="9">
    <location>
        <begin position="554"/>
        <end position="577"/>
    </location>
</feature>
<evidence type="ECO:0000256" key="5">
    <source>
        <dbReference type="ARBA" id="ARBA00022989"/>
    </source>
</evidence>
<dbReference type="EMBL" id="PEZZ01000027">
    <property type="protein sequence ID" value="PIS04989.1"/>
    <property type="molecule type" value="Genomic_DNA"/>
</dbReference>
<dbReference type="Proteomes" id="UP000230935">
    <property type="component" value="Unassembled WGS sequence"/>
</dbReference>
<organism evidence="10 11">
    <name type="scientific">Candidatus Buchananbacteria bacterium CG10_big_fil_rev_8_21_14_0_10_42_9</name>
    <dbReference type="NCBI Taxonomy" id="1974526"/>
    <lineage>
        <taxon>Bacteria</taxon>
        <taxon>Candidatus Buchananiibacteriota</taxon>
    </lineage>
</organism>
<comment type="caution">
    <text evidence="10">The sequence shown here is derived from an EMBL/GenBank/DDBJ whole genome shotgun (WGS) entry which is preliminary data.</text>
</comment>
<evidence type="ECO:0000256" key="6">
    <source>
        <dbReference type="ARBA" id="ARBA00023065"/>
    </source>
</evidence>
<dbReference type="GO" id="GO:0016471">
    <property type="term" value="C:vacuolar proton-transporting V-type ATPase complex"/>
    <property type="evidence" value="ECO:0007669"/>
    <property type="project" value="TreeGrafter"/>
</dbReference>
<protein>
    <recommendedName>
        <fullName evidence="12">V-type ATP synthase subunit I</fullName>
    </recommendedName>
</protein>
<evidence type="ECO:0008006" key="12">
    <source>
        <dbReference type="Google" id="ProtNLM"/>
    </source>
</evidence>
<dbReference type="InterPro" id="IPR002490">
    <property type="entry name" value="V-ATPase_116kDa_su"/>
</dbReference>
<feature type="transmembrane region" description="Helical" evidence="9">
    <location>
        <begin position="530"/>
        <end position="548"/>
    </location>
</feature>
<evidence type="ECO:0000256" key="9">
    <source>
        <dbReference type="SAM" id="Phobius"/>
    </source>
</evidence>
<keyword evidence="7 9" id="KW-0472">Membrane</keyword>
<keyword evidence="3" id="KW-0813">Transport</keyword>
<evidence type="ECO:0000256" key="1">
    <source>
        <dbReference type="ARBA" id="ARBA00004141"/>
    </source>
</evidence>
<feature type="transmembrane region" description="Helical" evidence="9">
    <location>
        <begin position="441"/>
        <end position="464"/>
    </location>
</feature>
<feature type="transmembrane region" description="Helical" evidence="9">
    <location>
        <begin position="501"/>
        <end position="523"/>
    </location>
</feature>
<comment type="subcellular location">
    <subcellularLocation>
        <location evidence="1">Membrane</location>
        <topology evidence="1">Multi-pass membrane protein</topology>
    </subcellularLocation>
</comment>
<name>A0A2H0W0U7_9BACT</name>
<evidence type="ECO:0000313" key="11">
    <source>
        <dbReference type="Proteomes" id="UP000230935"/>
    </source>
</evidence>
<feature type="transmembrane region" description="Helical" evidence="9">
    <location>
        <begin position="584"/>
        <end position="611"/>
    </location>
</feature>
<keyword evidence="6" id="KW-0406">Ion transport</keyword>
<proteinExistence type="inferred from homology"/>
<feature type="transmembrane region" description="Helical" evidence="9">
    <location>
        <begin position="348"/>
        <end position="381"/>
    </location>
</feature>
<dbReference type="GO" id="GO:0046961">
    <property type="term" value="F:proton-transporting ATPase activity, rotational mechanism"/>
    <property type="evidence" value="ECO:0007669"/>
    <property type="project" value="InterPro"/>
</dbReference>
<keyword evidence="5 9" id="KW-1133">Transmembrane helix</keyword>
<sequence>MASSQIKKINIIFKQSESQKVLETLQNLSLVHLENESEQTPYNEKLASLEKDSANLLFAINFLTPYYVDPKGTLDKILDPKIAVSEKQAVEIANQTNWSKIVSQAQKLEQSISDLEARGEKLIAEQELLSPWENLSFVPMTKDLPKNFHLLFASAPNEIFDKLLKFSATKEIEIAKVNAIGTESYFSIIFKDKSLTELPEWQQVKFVELPELDDKIIYRLEAIKRELKINQSKIDDAKKEAETLAKNVANLKIISDLVDWQLQQAEKVATASTTEQTAILTGWVANSDLKTVNKRLHETTSAIAVIEQPIGKDDNVPVQLRNKGFRPFEAITGIYGSPLAGEPDPTPWLAPFFIIFFGLCLTDAGYGAVLAGLSFLALKLMKVGAEAKKLLKVLVYGGIATFVLGALAGGWFGIAIDTITIEPIRNILQQIRLIDPVADPITMLIISLILGVIQVLVGLVVNIWWKVKHGQISEALWGSGVWFYTLSMLMVWIMAKSEVLPPVTLIPSLYLLYLGLALVVISGMRQTKNLFLKPVIGILGLYNIVGYFSDVLSYSRLLALGLATGIIASVINLIAFLAADLVPYVGWVLTIGILIGGHIFNMAINVLGAYIHSGRLQFVEFFPKFMEGGGKTFEPFSKQSRFVRITK</sequence>
<comment type="similarity">
    <text evidence="2">Belongs to the V-ATPase 116 kDa subunit family.</text>
</comment>
<evidence type="ECO:0000256" key="3">
    <source>
        <dbReference type="ARBA" id="ARBA00022448"/>
    </source>
</evidence>
<dbReference type="GO" id="GO:0033179">
    <property type="term" value="C:proton-transporting V-type ATPase, V0 domain"/>
    <property type="evidence" value="ECO:0007669"/>
    <property type="project" value="InterPro"/>
</dbReference>
<keyword evidence="4 9" id="KW-0812">Transmembrane</keyword>
<gene>
    <name evidence="10" type="ORF">COT81_03425</name>
</gene>
<evidence type="ECO:0000256" key="2">
    <source>
        <dbReference type="ARBA" id="ARBA00009904"/>
    </source>
</evidence>
<reference evidence="11" key="1">
    <citation type="submission" date="2017-09" db="EMBL/GenBank/DDBJ databases">
        <title>Depth-based differentiation of microbial function through sediment-hosted aquifers and enrichment of novel symbionts in the deep terrestrial subsurface.</title>
        <authorList>
            <person name="Probst A.J."/>
            <person name="Ladd B."/>
            <person name="Jarett J.K."/>
            <person name="Geller-Mcgrath D.E."/>
            <person name="Sieber C.M.K."/>
            <person name="Emerson J.B."/>
            <person name="Anantharaman K."/>
            <person name="Thomas B.C."/>
            <person name="Malmstrom R."/>
            <person name="Stieglmeier M."/>
            <person name="Klingl A."/>
            <person name="Woyke T."/>
            <person name="Ryan C.M."/>
            <person name="Banfield J.F."/>
        </authorList>
    </citation>
    <scope>NUCLEOTIDE SEQUENCE [LARGE SCALE GENOMIC DNA]</scope>
</reference>
<feature type="transmembrane region" description="Helical" evidence="9">
    <location>
        <begin position="476"/>
        <end position="495"/>
    </location>
</feature>
<dbReference type="GO" id="GO:0007035">
    <property type="term" value="P:vacuolar acidification"/>
    <property type="evidence" value="ECO:0007669"/>
    <property type="project" value="TreeGrafter"/>
</dbReference>
<dbReference type="AlphaFoldDB" id="A0A2H0W0U7"/>
<dbReference type="PANTHER" id="PTHR11629">
    <property type="entry name" value="VACUOLAR PROTON ATPASES"/>
    <property type="match status" value="1"/>
</dbReference>
<evidence type="ECO:0000256" key="8">
    <source>
        <dbReference type="SAM" id="Coils"/>
    </source>
</evidence>
<dbReference type="PANTHER" id="PTHR11629:SF63">
    <property type="entry name" value="V-TYPE PROTON ATPASE SUBUNIT A"/>
    <property type="match status" value="1"/>
</dbReference>
<keyword evidence="8" id="KW-0175">Coiled coil</keyword>
<accession>A0A2H0W0U7</accession>
<feature type="transmembrane region" description="Helical" evidence="9">
    <location>
        <begin position="393"/>
        <end position="421"/>
    </location>
</feature>
<dbReference type="GO" id="GO:0051117">
    <property type="term" value="F:ATPase binding"/>
    <property type="evidence" value="ECO:0007669"/>
    <property type="project" value="TreeGrafter"/>
</dbReference>
<evidence type="ECO:0000256" key="4">
    <source>
        <dbReference type="ARBA" id="ARBA00022692"/>
    </source>
</evidence>
<feature type="coiled-coil region" evidence="8">
    <location>
        <begin position="220"/>
        <end position="254"/>
    </location>
</feature>
<evidence type="ECO:0000313" key="10">
    <source>
        <dbReference type="EMBL" id="PIS04989.1"/>
    </source>
</evidence>
<evidence type="ECO:0000256" key="7">
    <source>
        <dbReference type="ARBA" id="ARBA00023136"/>
    </source>
</evidence>